<dbReference type="Proteomes" id="UP001060164">
    <property type="component" value="Chromosome"/>
</dbReference>
<keyword evidence="1" id="KW-0812">Transmembrane</keyword>
<dbReference type="EMBL" id="CP102290">
    <property type="protein sequence ID" value="UWP60420.1"/>
    <property type="molecule type" value="Genomic_DNA"/>
</dbReference>
<feature type="transmembrane region" description="Helical" evidence="1">
    <location>
        <begin position="6"/>
        <end position="24"/>
    </location>
</feature>
<dbReference type="InterPro" id="IPR032111">
    <property type="entry name" value="Clostridium_phage_holin"/>
</dbReference>
<accession>A0ABY5VIM9</accession>
<organism evidence="2 3">
    <name type="scientific">Ruminococcus gauvreauii</name>
    <dbReference type="NCBI Taxonomy" id="438033"/>
    <lineage>
        <taxon>Bacteria</taxon>
        <taxon>Bacillati</taxon>
        <taxon>Bacillota</taxon>
        <taxon>Clostridia</taxon>
        <taxon>Eubacteriales</taxon>
        <taxon>Oscillospiraceae</taxon>
        <taxon>Ruminococcus</taxon>
    </lineage>
</organism>
<protein>
    <submittedName>
        <fullName evidence="2">Phage holin family protein</fullName>
    </submittedName>
</protein>
<evidence type="ECO:0000256" key="1">
    <source>
        <dbReference type="SAM" id="Phobius"/>
    </source>
</evidence>
<dbReference type="Pfam" id="PF16079">
    <property type="entry name" value="Phage_holin_5_2"/>
    <property type="match status" value="1"/>
</dbReference>
<keyword evidence="3" id="KW-1185">Reference proteome</keyword>
<sequence length="92" mass="9796">MDLGFLTDYYIPIVVLACLIVGYVIKKSLDFIPNKYIPLILAVSGAVLGCVANTSVGLEIVVYGAFSGLASTGLHQAFTRVIEGKKQDSEGE</sequence>
<reference evidence="2" key="1">
    <citation type="journal article" date="2022" name="Cell">
        <title>Design, construction, and in vivo augmentation of a complex gut microbiome.</title>
        <authorList>
            <person name="Cheng A.G."/>
            <person name="Ho P.Y."/>
            <person name="Aranda-Diaz A."/>
            <person name="Jain S."/>
            <person name="Yu F.B."/>
            <person name="Meng X."/>
            <person name="Wang M."/>
            <person name="Iakiviak M."/>
            <person name="Nagashima K."/>
            <person name="Zhao A."/>
            <person name="Murugkar P."/>
            <person name="Patil A."/>
            <person name="Atabakhsh K."/>
            <person name="Weakley A."/>
            <person name="Yan J."/>
            <person name="Brumbaugh A.R."/>
            <person name="Higginbottom S."/>
            <person name="Dimas A."/>
            <person name="Shiver A.L."/>
            <person name="Deutschbauer A."/>
            <person name="Neff N."/>
            <person name="Sonnenburg J.L."/>
            <person name="Huang K.C."/>
            <person name="Fischbach M.A."/>
        </authorList>
    </citation>
    <scope>NUCLEOTIDE SEQUENCE</scope>
    <source>
        <strain evidence="2">DSM 19829</strain>
    </source>
</reference>
<gene>
    <name evidence="2" type="ORF">NQ502_05100</name>
</gene>
<keyword evidence="1" id="KW-1133">Transmembrane helix</keyword>
<name>A0ABY5VIM9_9FIRM</name>
<feature type="transmembrane region" description="Helical" evidence="1">
    <location>
        <begin position="36"/>
        <end position="54"/>
    </location>
</feature>
<evidence type="ECO:0000313" key="3">
    <source>
        <dbReference type="Proteomes" id="UP001060164"/>
    </source>
</evidence>
<dbReference type="RefSeq" id="WP_028529142.1">
    <property type="nucleotide sequence ID" value="NZ_CABLBR010000019.1"/>
</dbReference>
<proteinExistence type="predicted"/>
<evidence type="ECO:0000313" key="2">
    <source>
        <dbReference type="EMBL" id="UWP60420.1"/>
    </source>
</evidence>
<keyword evidence="1" id="KW-0472">Membrane</keyword>